<name>A0A7T7XL45_9SPIR</name>
<dbReference type="SUPFAM" id="SSF46785">
    <property type="entry name" value="Winged helix' DNA-binding domain"/>
    <property type="match status" value="1"/>
</dbReference>
<dbReference type="PANTHER" id="PTHR30146:SF109">
    <property type="entry name" value="HTH-TYPE TRANSCRIPTIONAL REGULATOR GALS"/>
    <property type="match status" value="1"/>
</dbReference>
<dbReference type="AlphaFoldDB" id="A0A7T7XL45"/>
<evidence type="ECO:0000313" key="5">
    <source>
        <dbReference type="EMBL" id="QQO08400.1"/>
    </source>
</evidence>
<protein>
    <submittedName>
        <fullName evidence="5">GntR family transcriptional regulator</fullName>
    </submittedName>
</protein>
<reference evidence="5" key="1">
    <citation type="submission" date="2021-01" db="EMBL/GenBank/DDBJ databases">
        <title>Description of Breznakiella homolactica.</title>
        <authorList>
            <person name="Song Y."/>
            <person name="Brune A."/>
        </authorList>
    </citation>
    <scope>NUCLEOTIDE SEQUENCE</scope>
    <source>
        <strain evidence="5">RmG30</strain>
    </source>
</reference>
<proteinExistence type="predicted"/>
<keyword evidence="2" id="KW-0238">DNA-binding</keyword>
<dbReference type="Proteomes" id="UP000595917">
    <property type="component" value="Chromosome"/>
</dbReference>
<evidence type="ECO:0000259" key="4">
    <source>
        <dbReference type="PROSITE" id="PS50949"/>
    </source>
</evidence>
<dbReference type="GO" id="GO:0003700">
    <property type="term" value="F:DNA-binding transcription factor activity"/>
    <property type="evidence" value="ECO:0007669"/>
    <property type="project" value="InterPro"/>
</dbReference>
<evidence type="ECO:0000256" key="1">
    <source>
        <dbReference type="ARBA" id="ARBA00023015"/>
    </source>
</evidence>
<sequence length="333" mass="37762">MPKKIFDSFFSNILRDIRTHYRPGDKYLSIRGIAEKFEVSLQTAQRGVKKLEDLGYIDVKQKAGITVLSHRPQKTLEGYRITVVSAKAETRFNNAFMSGVQAVADGRGISVMCTEVHDMNVEALSFGEYLLNLETDGIIALSFRKSALPFYHILKEGLDVVADIIIDELPVLPAVQTDNYRHATEAGRILLESGYRRLLIVGYNPKERNRRYEGIYDTVKDHFEDIQYICLTDMGSMNRIDSFFHSFDSRCAVFSADYSANYIAGAKFIQYSIPVRNNNFLVYDCEGDEFLYSGLAPVRRTAPSFRTLGEELCGVLIAKRETGAYPLPLQRKI</sequence>
<dbReference type="InterPro" id="IPR036390">
    <property type="entry name" value="WH_DNA-bd_sf"/>
</dbReference>
<dbReference type="PROSITE" id="PS50949">
    <property type="entry name" value="HTH_GNTR"/>
    <property type="match status" value="1"/>
</dbReference>
<keyword evidence="6" id="KW-1185">Reference proteome</keyword>
<dbReference type="GO" id="GO:0000976">
    <property type="term" value="F:transcription cis-regulatory region binding"/>
    <property type="evidence" value="ECO:0007669"/>
    <property type="project" value="TreeGrafter"/>
</dbReference>
<dbReference type="InterPro" id="IPR036388">
    <property type="entry name" value="WH-like_DNA-bd_sf"/>
</dbReference>
<dbReference type="SUPFAM" id="SSF53822">
    <property type="entry name" value="Periplasmic binding protein-like I"/>
    <property type="match status" value="1"/>
</dbReference>
<dbReference type="RefSeq" id="WP_215625706.1">
    <property type="nucleotide sequence ID" value="NZ_CP067089.2"/>
</dbReference>
<dbReference type="SMART" id="SM00345">
    <property type="entry name" value="HTH_GNTR"/>
    <property type="match status" value="1"/>
</dbReference>
<dbReference type="InterPro" id="IPR028082">
    <property type="entry name" value="Peripla_BP_I"/>
</dbReference>
<dbReference type="Gene3D" id="3.40.50.2300">
    <property type="match status" value="2"/>
</dbReference>
<dbReference type="KEGG" id="bhc:JFL75_15885"/>
<dbReference type="Gene3D" id="1.10.10.10">
    <property type="entry name" value="Winged helix-like DNA-binding domain superfamily/Winged helix DNA-binding domain"/>
    <property type="match status" value="1"/>
</dbReference>
<evidence type="ECO:0000256" key="3">
    <source>
        <dbReference type="ARBA" id="ARBA00023163"/>
    </source>
</evidence>
<feature type="domain" description="HTH gntR-type" evidence="4">
    <location>
        <begin position="3"/>
        <end position="70"/>
    </location>
</feature>
<gene>
    <name evidence="5" type="ORF">JFL75_15885</name>
</gene>
<evidence type="ECO:0000313" key="6">
    <source>
        <dbReference type="Proteomes" id="UP000595917"/>
    </source>
</evidence>
<accession>A0A7T7XL45</accession>
<keyword evidence="1" id="KW-0805">Transcription regulation</keyword>
<dbReference type="EMBL" id="CP067089">
    <property type="protein sequence ID" value="QQO08400.1"/>
    <property type="molecule type" value="Genomic_DNA"/>
</dbReference>
<evidence type="ECO:0000256" key="2">
    <source>
        <dbReference type="ARBA" id="ARBA00023125"/>
    </source>
</evidence>
<keyword evidence="3" id="KW-0804">Transcription</keyword>
<dbReference type="InterPro" id="IPR000524">
    <property type="entry name" value="Tscrpt_reg_HTH_GntR"/>
</dbReference>
<dbReference type="PANTHER" id="PTHR30146">
    <property type="entry name" value="LACI-RELATED TRANSCRIPTIONAL REPRESSOR"/>
    <property type="match status" value="1"/>
</dbReference>
<organism evidence="5 6">
    <name type="scientific">Breznakiella homolactica</name>
    <dbReference type="NCBI Taxonomy" id="2798577"/>
    <lineage>
        <taxon>Bacteria</taxon>
        <taxon>Pseudomonadati</taxon>
        <taxon>Spirochaetota</taxon>
        <taxon>Spirochaetia</taxon>
        <taxon>Spirochaetales</taxon>
        <taxon>Breznakiellaceae</taxon>
        <taxon>Breznakiella</taxon>
    </lineage>
</organism>